<dbReference type="AlphaFoldDB" id="A0A3M7RFR0"/>
<reference evidence="2 3" key="1">
    <citation type="journal article" date="2018" name="Sci. Rep.">
        <title>Genomic signatures of local adaptation to the degree of environmental predictability in rotifers.</title>
        <authorList>
            <person name="Franch-Gras L."/>
            <person name="Hahn C."/>
            <person name="Garcia-Roger E.M."/>
            <person name="Carmona M.J."/>
            <person name="Serra M."/>
            <person name="Gomez A."/>
        </authorList>
    </citation>
    <scope>NUCLEOTIDE SEQUENCE [LARGE SCALE GENOMIC DNA]</scope>
    <source>
        <strain evidence="2">HYR1</strain>
    </source>
</reference>
<protein>
    <submittedName>
        <fullName evidence="2">Uncharacterized protein</fullName>
    </submittedName>
</protein>
<organism evidence="2 3">
    <name type="scientific">Brachionus plicatilis</name>
    <name type="common">Marine rotifer</name>
    <name type="synonym">Brachionus muelleri</name>
    <dbReference type="NCBI Taxonomy" id="10195"/>
    <lineage>
        <taxon>Eukaryota</taxon>
        <taxon>Metazoa</taxon>
        <taxon>Spiralia</taxon>
        <taxon>Gnathifera</taxon>
        <taxon>Rotifera</taxon>
        <taxon>Eurotatoria</taxon>
        <taxon>Monogononta</taxon>
        <taxon>Pseudotrocha</taxon>
        <taxon>Ploima</taxon>
        <taxon>Brachionidae</taxon>
        <taxon>Brachionus</taxon>
    </lineage>
</organism>
<comment type="caution">
    <text evidence="2">The sequence shown here is derived from an EMBL/GenBank/DDBJ whole genome shotgun (WGS) entry which is preliminary data.</text>
</comment>
<keyword evidence="1" id="KW-0472">Membrane</keyword>
<proteinExistence type="predicted"/>
<name>A0A3M7RFR0_BRAPC</name>
<gene>
    <name evidence="2" type="ORF">BpHYR1_015702</name>
</gene>
<keyword evidence="1" id="KW-1133">Transmembrane helix</keyword>
<dbReference type="Proteomes" id="UP000276133">
    <property type="component" value="Unassembled WGS sequence"/>
</dbReference>
<sequence length="105" mass="12803">MSMRKLYRFLVIFVMMMRMCWVLFVFSKNIFVHHTIPWRIHSSNLVDGRGRWLPWQRTKYSIFSTKFFNIKDDLVSPKKNIYKYNKHLTLSSHLVQTLPFSCLKK</sequence>
<evidence type="ECO:0000313" key="3">
    <source>
        <dbReference type="Proteomes" id="UP000276133"/>
    </source>
</evidence>
<feature type="transmembrane region" description="Helical" evidence="1">
    <location>
        <begin position="6"/>
        <end position="26"/>
    </location>
</feature>
<keyword evidence="3" id="KW-1185">Reference proteome</keyword>
<keyword evidence="1" id="KW-0812">Transmembrane</keyword>
<evidence type="ECO:0000313" key="2">
    <source>
        <dbReference type="EMBL" id="RNA22350.1"/>
    </source>
</evidence>
<evidence type="ECO:0000256" key="1">
    <source>
        <dbReference type="SAM" id="Phobius"/>
    </source>
</evidence>
<dbReference type="EMBL" id="REGN01003485">
    <property type="protein sequence ID" value="RNA22350.1"/>
    <property type="molecule type" value="Genomic_DNA"/>
</dbReference>
<accession>A0A3M7RFR0</accession>